<dbReference type="EMBL" id="JADGMS010000012">
    <property type="protein sequence ID" value="KAF9671532.1"/>
    <property type="molecule type" value="Genomic_DNA"/>
</dbReference>
<comment type="caution">
    <text evidence="1">The sequence shown here is derived from an EMBL/GenBank/DDBJ whole genome shotgun (WGS) entry which is preliminary data.</text>
</comment>
<reference evidence="1 2" key="1">
    <citation type="submission" date="2020-10" db="EMBL/GenBank/DDBJ databases">
        <title>Plant Genome Project.</title>
        <authorList>
            <person name="Zhang R.-G."/>
        </authorList>
    </citation>
    <scope>NUCLEOTIDE SEQUENCE [LARGE SCALE GENOMIC DNA]</scope>
    <source>
        <strain evidence="1">FAFU-HL-1</strain>
        <tissue evidence="1">Leaf</tissue>
    </source>
</reference>
<dbReference type="PANTHER" id="PTHR33386">
    <property type="entry name" value="OS02G0740600 PROTEIN"/>
    <property type="match status" value="1"/>
</dbReference>
<dbReference type="PANTHER" id="PTHR33386:SF5">
    <property type="entry name" value="OS02G0740600 PROTEIN"/>
    <property type="match status" value="1"/>
</dbReference>
<protein>
    <recommendedName>
        <fullName evidence="3">CDP-diacylglycerol-glycerol-3-phosphate 3-phosphatidyltransferase</fullName>
    </recommendedName>
</protein>
<accession>A0A835JKT9</accession>
<gene>
    <name evidence="1" type="ORF">SADUNF_Sadunf12G0057300</name>
</gene>
<organism evidence="1 2">
    <name type="scientific">Salix dunnii</name>
    <dbReference type="NCBI Taxonomy" id="1413687"/>
    <lineage>
        <taxon>Eukaryota</taxon>
        <taxon>Viridiplantae</taxon>
        <taxon>Streptophyta</taxon>
        <taxon>Embryophyta</taxon>
        <taxon>Tracheophyta</taxon>
        <taxon>Spermatophyta</taxon>
        <taxon>Magnoliopsida</taxon>
        <taxon>eudicotyledons</taxon>
        <taxon>Gunneridae</taxon>
        <taxon>Pentapetalae</taxon>
        <taxon>rosids</taxon>
        <taxon>fabids</taxon>
        <taxon>Malpighiales</taxon>
        <taxon>Salicaceae</taxon>
        <taxon>Saliceae</taxon>
        <taxon>Salix</taxon>
    </lineage>
</organism>
<keyword evidence="2" id="KW-1185">Reference proteome</keyword>
<dbReference type="AlphaFoldDB" id="A0A835JKT9"/>
<evidence type="ECO:0000313" key="1">
    <source>
        <dbReference type="EMBL" id="KAF9671532.1"/>
    </source>
</evidence>
<evidence type="ECO:0000313" key="2">
    <source>
        <dbReference type="Proteomes" id="UP000657918"/>
    </source>
</evidence>
<sequence length="109" mass="12230">MAGNTSYETSWADQWDYNKDPVVYHKNGGGGGNSTDKYKQKLGEGLGKTKQVASTGFKKVKEGTSVGFQWIKDKYQKSKQKRELKPLTFKKHGACHVQITSGRLRFPDS</sequence>
<proteinExistence type="predicted"/>
<dbReference type="Proteomes" id="UP000657918">
    <property type="component" value="Unassembled WGS sequence"/>
</dbReference>
<evidence type="ECO:0008006" key="3">
    <source>
        <dbReference type="Google" id="ProtNLM"/>
    </source>
</evidence>
<dbReference type="OrthoDB" id="1905524at2759"/>
<name>A0A835JKT9_9ROSI</name>